<comment type="caution">
    <text evidence="24">The sequence shown here is derived from an EMBL/GenBank/DDBJ whole genome shotgun (WGS) entry which is preliminary data.</text>
</comment>
<comment type="catalytic activity">
    <reaction evidence="19">
        <text>4 Fe(II)-[cytochrome c] + O2 + 8 H(+)(in) = 4 Fe(III)-[cytochrome c] + 2 H2O + 4 H(+)(out)</text>
        <dbReference type="Rhea" id="RHEA:11436"/>
        <dbReference type="Rhea" id="RHEA-COMP:10350"/>
        <dbReference type="Rhea" id="RHEA-COMP:14399"/>
        <dbReference type="ChEBI" id="CHEBI:15377"/>
        <dbReference type="ChEBI" id="CHEBI:15378"/>
        <dbReference type="ChEBI" id="CHEBI:15379"/>
        <dbReference type="ChEBI" id="CHEBI:29033"/>
        <dbReference type="ChEBI" id="CHEBI:29034"/>
        <dbReference type="EC" id="7.1.1.9"/>
    </reaction>
    <physiologicalReaction direction="left-to-right" evidence="19">
        <dbReference type="Rhea" id="RHEA:11437"/>
    </physiologicalReaction>
</comment>
<keyword evidence="15 22" id="KW-1133">Transmembrane helix</keyword>
<dbReference type="GO" id="GO:0005507">
    <property type="term" value="F:copper ion binding"/>
    <property type="evidence" value="ECO:0007669"/>
    <property type="project" value="InterPro"/>
</dbReference>
<dbReference type="PANTHER" id="PTHR10422">
    <property type="entry name" value="CYTOCHROME C OXIDASE SUBUNIT 1"/>
    <property type="match status" value="1"/>
</dbReference>
<reference evidence="24" key="1">
    <citation type="submission" date="2022-10" db="EMBL/GenBank/DDBJ databases">
        <title>Culturing micro-colonial fungi from biological soil crusts in the Mojave desert and describing Neophaeococcomyces mojavensis, and introducing the new genera and species Taxawa tesnikishii.</title>
        <authorList>
            <person name="Kurbessoian T."/>
            <person name="Stajich J.E."/>
        </authorList>
    </citation>
    <scope>NUCLEOTIDE SEQUENCE</scope>
    <source>
        <strain evidence="24">TK_35</strain>
    </source>
</reference>
<evidence type="ECO:0000256" key="19">
    <source>
        <dbReference type="ARBA" id="ARBA00049512"/>
    </source>
</evidence>
<evidence type="ECO:0000256" key="9">
    <source>
        <dbReference type="ARBA" id="ARBA00022617"/>
    </source>
</evidence>
<dbReference type="PANTHER" id="PTHR10422:SF18">
    <property type="entry name" value="CYTOCHROME C OXIDASE SUBUNIT 1"/>
    <property type="match status" value="1"/>
</dbReference>
<dbReference type="InterPro" id="IPR033944">
    <property type="entry name" value="Cyt_c_oxase_su1_dom"/>
</dbReference>
<feature type="transmembrane region" description="Helical" evidence="22">
    <location>
        <begin position="461"/>
        <end position="484"/>
    </location>
</feature>
<feature type="transmembrane region" description="Helical" evidence="22">
    <location>
        <begin position="74"/>
        <end position="95"/>
    </location>
</feature>
<sequence length="765" mass="84806">MAHSAVGHDDHHHPQSFFERWFFSTNHKDIGTLYLGFSFIMFVIGAFMSVLIRLELAQPGIQYIRPEIFNQLTTVHALVMIFGGVMPAFVGLANWMIPLQIGAPDMALPRMNNWSFWLLPVAFSLLLLTFLLPGGAPAGGWTLYPPLSLQGGYNVAFTVFAIHVAGISSIMGAINIIATVLNMRAPGIDLLKMPIFCWAWLITAFLLIAVMPVLAGAVTMLLTDKFFGTSFFNAAGGGDPVMFQHIFWFFGHPEVYIMILPAFGVVSEIIPTFSRKPLFGYQAMVYATAAIAFLSFIVWAHHMFTVGMPLGGEIYFMFATMLISIPTGVKVFNWVSTMWRGSLTFEAPMLWSVAFVILFTIGGFSGLMLAIVAADFQYHDTYFVVAHFHYVLVTGAVFALIAAVYYWWPKWTGRMYSEKWAKVHFWWSIVFVNLLFFPQHFLGLAGMPRRIPDYSVAFADWNLISSIGAFGMFATPFMMAAILLSSLRNGEKAEARSWEGARGLEWTLPSPAPAHTFTTPPTIRPGDLAHDDIAQPTSDRLYQSDSQIHGIEQQRQRAKRTALWRRDRSMSETPATTPSRSAGLPRLIGVAVVVFLLTFSLVPLYRIACEKVFGVRLERGPGSEASTGAASGKRTVRVEFDGGVNSRLPWSFHPEQLTMDVVPGELNEALYFARNDSQQAVVGSAVPSVAPARASGFFSKTECFCFTAQTLQAGETRDMPVRFIVDPDLPPEIRTITLSYTFYRNDALSDRLAPAATSEGAHAAP</sequence>
<keyword evidence="11 20" id="KW-0812">Transmembrane</keyword>
<evidence type="ECO:0000256" key="20">
    <source>
        <dbReference type="RuleBase" id="RU000369"/>
    </source>
</evidence>
<accession>A0AA39CTJ8</accession>
<keyword evidence="16 20" id="KW-0408">Iron</keyword>
<dbReference type="GO" id="GO:0004129">
    <property type="term" value="F:cytochrome-c oxidase activity"/>
    <property type="evidence" value="ECO:0007669"/>
    <property type="project" value="UniProtKB-EC"/>
</dbReference>
<evidence type="ECO:0000313" key="24">
    <source>
        <dbReference type="EMBL" id="KAJ9621474.1"/>
    </source>
</evidence>
<dbReference type="Pfam" id="PF00115">
    <property type="entry name" value="COX1"/>
    <property type="match status" value="1"/>
</dbReference>
<feature type="transmembrane region" description="Helical" evidence="22">
    <location>
        <begin position="314"/>
        <end position="335"/>
    </location>
</feature>
<feature type="transmembrane region" description="Helical" evidence="22">
    <location>
        <begin position="347"/>
        <end position="374"/>
    </location>
</feature>
<feature type="domain" description="Cytochrome oxidase subunit I profile" evidence="23">
    <location>
        <begin position="21"/>
        <end position="524"/>
    </location>
</feature>
<dbReference type="InterPro" id="IPR023471">
    <property type="entry name" value="CtaG/Cox11_dom_sf"/>
</dbReference>
<feature type="region of interest" description="Disordered" evidence="21">
    <location>
        <begin position="509"/>
        <end position="530"/>
    </location>
</feature>
<keyword evidence="13" id="KW-1278">Translocase</keyword>
<keyword evidence="14 20" id="KW-0249">Electron transport</keyword>
<dbReference type="SUPFAM" id="SSF81442">
    <property type="entry name" value="Cytochrome c oxidase subunit I-like"/>
    <property type="match status" value="1"/>
</dbReference>
<dbReference type="GO" id="GO:0022904">
    <property type="term" value="P:respiratory electron transport chain"/>
    <property type="evidence" value="ECO:0007669"/>
    <property type="project" value="TreeGrafter"/>
</dbReference>
<gene>
    <name evidence="24" type="ORF">H2204_011909</name>
</gene>
<feature type="transmembrane region" description="Helical" evidence="22">
    <location>
        <begin position="386"/>
        <end position="408"/>
    </location>
</feature>
<dbReference type="Pfam" id="PF04442">
    <property type="entry name" value="CtaG_Cox11"/>
    <property type="match status" value="1"/>
</dbReference>
<dbReference type="GO" id="GO:0020037">
    <property type="term" value="F:heme binding"/>
    <property type="evidence" value="ECO:0007669"/>
    <property type="project" value="InterPro"/>
</dbReference>
<dbReference type="FunFam" id="1.20.210.10:FF:000004">
    <property type="entry name" value="Cytochrome c oxidase subunit 1"/>
    <property type="match status" value="1"/>
</dbReference>
<evidence type="ECO:0000256" key="1">
    <source>
        <dbReference type="ARBA" id="ARBA00004141"/>
    </source>
</evidence>
<feature type="transmembrane region" description="Helical" evidence="22">
    <location>
        <begin position="587"/>
        <end position="608"/>
    </location>
</feature>
<dbReference type="InterPro" id="IPR023616">
    <property type="entry name" value="Cyt_c_oxase-like_su1_dom"/>
</dbReference>
<keyword evidence="20" id="KW-0496">Mitochondrion</keyword>
<feature type="transmembrane region" description="Helical" evidence="22">
    <location>
        <begin position="242"/>
        <end position="266"/>
    </location>
</feature>
<feature type="transmembrane region" description="Helical" evidence="22">
    <location>
        <begin position="33"/>
        <end position="54"/>
    </location>
</feature>
<dbReference type="InterPro" id="IPR000883">
    <property type="entry name" value="Cyt_C_Oxase_1"/>
</dbReference>
<keyword evidence="20" id="KW-0999">Mitochondrion inner membrane</keyword>
<keyword evidence="10 20" id="KW-0679">Respiratory chain</keyword>
<keyword evidence="8 20" id="KW-0813">Transport</keyword>
<dbReference type="GO" id="GO:0015990">
    <property type="term" value="P:electron transport coupled proton transport"/>
    <property type="evidence" value="ECO:0007669"/>
    <property type="project" value="InterPro"/>
</dbReference>
<keyword evidence="18 20" id="KW-0472">Membrane</keyword>
<dbReference type="Gene3D" id="1.20.210.10">
    <property type="entry name" value="Cytochrome c oxidase-like, subunit I domain"/>
    <property type="match status" value="1"/>
</dbReference>
<dbReference type="AlphaFoldDB" id="A0AA39CTJ8"/>
<evidence type="ECO:0000256" key="6">
    <source>
        <dbReference type="ARBA" id="ARBA00012949"/>
    </source>
</evidence>
<name>A0AA39CTJ8_9EURO</name>
<dbReference type="NCBIfam" id="TIGR02891">
    <property type="entry name" value="CtaD_CoxA"/>
    <property type="match status" value="1"/>
</dbReference>
<feature type="transmembrane region" description="Helical" evidence="22">
    <location>
        <begin position="195"/>
        <end position="222"/>
    </location>
</feature>
<dbReference type="InterPro" id="IPR014241">
    <property type="entry name" value="Cyt_c_oxidase_su1_bac"/>
</dbReference>
<evidence type="ECO:0000256" key="4">
    <source>
        <dbReference type="ARBA" id="ARBA00009578"/>
    </source>
</evidence>
<dbReference type="InterPro" id="IPR023615">
    <property type="entry name" value="Cyt_c_Oxase_su1_BS"/>
</dbReference>
<evidence type="ECO:0000256" key="2">
    <source>
        <dbReference type="ARBA" id="ARBA00004243"/>
    </source>
</evidence>
<comment type="similarity">
    <text evidence="4 20">Belongs to the heme-copper respiratory oxidase family.</text>
</comment>
<dbReference type="PRINTS" id="PR01165">
    <property type="entry name" value="CYCOXIDASEI"/>
</dbReference>
<organism evidence="24">
    <name type="scientific">Knufia peltigerae</name>
    <dbReference type="NCBI Taxonomy" id="1002370"/>
    <lineage>
        <taxon>Eukaryota</taxon>
        <taxon>Fungi</taxon>
        <taxon>Dikarya</taxon>
        <taxon>Ascomycota</taxon>
        <taxon>Pezizomycotina</taxon>
        <taxon>Eurotiomycetes</taxon>
        <taxon>Chaetothyriomycetidae</taxon>
        <taxon>Chaetothyriales</taxon>
        <taxon>Trichomeriaceae</taxon>
        <taxon>Knufia</taxon>
    </lineage>
</organism>
<evidence type="ECO:0000256" key="8">
    <source>
        <dbReference type="ARBA" id="ARBA00022448"/>
    </source>
</evidence>
<evidence type="ECO:0000256" key="14">
    <source>
        <dbReference type="ARBA" id="ARBA00022982"/>
    </source>
</evidence>
<dbReference type="InterPro" id="IPR036927">
    <property type="entry name" value="Cyt_c_oxase-like_su1_sf"/>
</dbReference>
<evidence type="ECO:0000256" key="13">
    <source>
        <dbReference type="ARBA" id="ARBA00022967"/>
    </source>
</evidence>
<evidence type="ECO:0000256" key="16">
    <source>
        <dbReference type="ARBA" id="ARBA00023004"/>
    </source>
</evidence>
<dbReference type="GO" id="GO:0009060">
    <property type="term" value="P:aerobic respiration"/>
    <property type="evidence" value="ECO:0007669"/>
    <property type="project" value="InterPro"/>
</dbReference>
<keyword evidence="9 20" id="KW-0349">Heme</keyword>
<feature type="region of interest" description="Disordered" evidence="21">
    <location>
        <begin position="543"/>
        <end position="581"/>
    </location>
</feature>
<comment type="subcellular location">
    <subcellularLocation>
        <location evidence="1">Membrane</location>
        <topology evidence="1">Multi-pass membrane protein</topology>
    </subcellularLocation>
    <subcellularLocation>
        <location evidence="20">Mitochondrion inner membrane</location>
        <topology evidence="20">Multi-pass membrane protein</topology>
    </subcellularLocation>
    <subcellularLocation>
        <location evidence="2">Mitochondrion inner membrane</location>
        <topology evidence="2">Single-pass membrane protein</topology>
        <orientation evidence="2">Intermembrane side</orientation>
    </subcellularLocation>
</comment>
<dbReference type="SUPFAM" id="SSF110111">
    <property type="entry name" value="Ctag/Cox11"/>
    <property type="match status" value="1"/>
</dbReference>
<evidence type="ECO:0000259" key="23">
    <source>
        <dbReference type="PROSITE" id="PS50855"/>
    </source>
</evidence>
<keyword evidence="12 20" id="KW-0479">Metal-binding</keyword>
<evidence type="ECO:0000256" key="17">
    <source>
        <dbReference type="ARBA" id="ARBA00023008"/>
    </source>
</evidence>
<evidence type="ECO:0000256" key="15">
    <source>
        <dbReference type="ARBA" id="ARBA00022989"/>
    </source>
</evidence>
<comment type="function">
    <text evidence="20">Component of the cytochrome c oxidase, the last enzyme in the mitochondrial electron transport chain which drives oxidative phosphorylation. The respiratory chain contains 3 multisubunit complexes succinate dehydrogenase (complex II, CII), ubiquinol-cytochrome c oxidoreductase (cytochrome b-c1 complex, complex III, CIII) and cytochrome c oxidase (complex IV, CIV), that cooperate to transfer electrons derived from NADH and succinate to molecular oxygen, creating an electrochemical gradient over the inner membrane that drives transmembrane transport and the ATP synthase. Cytochrome c oxidase is the component of the respiratory chain that catalyzes the reduction of oxygen to water. Electrons originating from reduced cytochrome c in the intermembrane space (IMS) are transferred via the dinuclear copper A center (CU(A)) of subunit 2 and heme A of subunit 1 to the active site in subunit 1, a binuclear center (BNC) formed by heme A3 and copper B (CU(B)). The BNC reduces molecular oxygen to 2 water molecules using 4 electrons from cytochrome c in the IMS and 4 protons from the mitochondrial matrix.</text>
</comment>
<evidence type="ECO:0000256" key="11">
    <source>
        <dbReference type="ARBA" id="ARBA00022692"/>
    </source>
</evidence>
<feature type="compositionally biased region" description="Polar residues" evidence="21">
    <location>
        <begin position="571"/>
        <end position="580"/>
    </location>
</feature>
<feature type="transmembrane region" description="Helical" evidence="22">
    <location>
        <begin position="278"/>
        <end position="302"/>
    </location>
</feature>
<feature type="transmembrane region" description="Helical" evidence="22">
    <location>
        <begin position="420"/>
        <end position="441"/>
    </location>
</feature>
<dbReference type="Gene3D" id="2.60.370.10">
    <property type="entry name" value="Ctag/Cox11"/>
    <property type="match status" value="1"/>
</dbReference>
<evidence type="ECO:0000256" key="18">
    <source>
        <dbReference type="ARBA" id="ARBA00023136"/>
    </source>
</evidence>
<dbReference type="InterPro" id="IPR007533">
    <property type="entry name" value="Cyt_c_oxidase_assmbl_CtaG"/>
</dbReference>
<evidence type="ECO:0000256" key="7">
    <source>
        <dbReference type="ARBA" id="ARBA00015947"/>
    </source>
</evidence>
<protein>
    <recommendedName>
        <fullName evidence="7 20">Cytochrome c oxidase subunit 1</fullName>
        <ecNumber evidence="6 20">7.1.1.9</ecNumber>
    </recommendedName>
</protein>
<dbReference type="GO" id="GO:0045277">
    <property type="term" value="C:respiratory chain complex IV"/>
    <property type="evidence" value="ECO:0007669"/>
    <property type="project" value="InterPro"/>
</dbReference>
<dbReference type="PROSITE" id="PS50855">
    <property type="entry name" value="COX1"/>
    <property type="match status" value="1"/>
</dbReference>
<dbReference type="NCBIfam" id="NF003465">
    <property type="entry name" value="PRK05089.1"/>
    <property type="match status" value="1"/>
</dbReference>
<comment type="subunit">
    <text evidence="5">Component of the cytochrome c oxidase (complex IV, CIV), a multisubunit enzyme composed of a catalytic core of 3 subunits and several supernumerary subunits. The complex exists as a monomer or a dimer and forms supercomplexes (SCs) in the inner mitochondrial membrane with ubiquinol-cytochrome c oxidoreductase (cytochrome b-c1 complex, complex III, CIII).</text>
</comment>
<evidence type="ECO:0000256" key="12">
    <source>
        <dbReference type="ARBA" id="ARBA00022723"/>
    </source>
</evidence>
<evidence type="ECO:0000256" key="3">
    <source>
        <dbReference type="ARBA" id="ARBA00004673"/>
    </source>
</evidence>
<comment type="pathway">
    <text evidence="3 20">Energy metabolism; oxidative phosphorylation.</text>
</comment>
<evidence type="ECO:0000256" key="21">
    <source>
        <dbReference type="SAM" id="MobiDB-lite"/>
    </source>
</evidence>
<dbReference type="EMBL" id="JAPDRN010000114">
    <property type="protein sequence ID" value="KAJ9621474.1"/>
    <property type="molecule type" value="Genomic_DNA"/>
</dbReference>
<keyword evidence="17 20" id="KW-0186">Copper</keyword>
<feature type="transmembrane region" description="Helical" evidence="22">
    <location>
        <begin position="116"/>
        <end position="136"/>
    </location>
</feature>
<dbReference type="EC" id="7.1.1.9" evidence="6 20"/>
<evidence type="ECO:0000256" key="10">
    <source>
        <dbReference type="ARBA" id="ARBA00022660"/>
    </source>
</evidence>
<dbReference type="PROSITE" id="PS00077">
    <property type="entry name" value="COX1_CUB"/>
    <property type="match status" value="1"/>
</dbReference>
<feature type="transmembrane region" description="Helical" evidence="22">
    <location>
        <begin position="156"/>
        <end position="183"/>
    </location>
</feature>
<evidence type="ECO:0000256" key="5">
    <source>
        <dbReference type="ARBA" id="ARBA00011164"/>
    </source>
</evidence>
<dbReference type="GO" id="GO:0005743">
    <property type="term" value="C:mitochondrial inner membrane"/>
    <property type="evidence" value="ECO:0007669"/>
    <property type="project" value="UniProtKB-SubCell"/>
</dbReference>
<proteinExistence type="inferred from homology"/>
<evidence type="ECO:0000256" key="22">
    <source>
        <dbReference type="SAM" id="Phobius"/>
    </source>
</evidence>
<dbReference type="CDD" id="cd01663">
    <property type="entry name" value="Cyt_c_Oxidase_I"/>
    <property type="match status" value="1"/>
</dbReference>